<dbReference type="Proteomes" id="UP001304300">
    <property type="component" value="Chromosome"/>
</dbReference>
<dbReference type="RefSeq" id="WP_317835101.1">
    <property type="nucleotide sequence ID" value="NZ_CP136920.1"/>
</dbReference>
<feature type="domain" description="DUF4340" evidence="1">
    <location>
        <begin position="70"/>
        <end position="223"/>
    </location>
</feature>
<accession>A0AAQ3LDJ9</accession>
<name>A0AAQ3LDJ9_9BACT</name>
<organism evidence="2 3">
    <name type="scientific">Rubellicoccus peritrichatus</name>
    <dbReference type="NCBI Taxonomy" id="3080537"/>
    <lineage>
        <taxon>Bacteria</taxon>
        <taxon>Pseudomonadati</taxon>
        <taxon>Verrucomicrobiota</taxon>
        <taxon>Opitutia</taxon>
        <taxon>Puniceicoccales</taxon>
        <taxon>Cerasicoccaceae</taxon>
        <taxon>Rubellicoccus</taxon>
    </lineage>
</organism>
<evidence type="ECO:0000313" key="2">
    <source>
        <dbReference type="EMBL" id="WOO42577.1"/>
    </source>
</evidence>
<dbReference type="AlphaFoldDB" id="A0AAQ3LDJ9"/>
<evidence type="ECO:0000259" key="1">
    <source>
        <dbReference type="Pfam" id="PF14238"/>
    </source>
</evidence>
<protein>
    <submittedName>
        <fullName evidence="2">DUF4340 domain-containing protein</fullName>
    </submittedName>
</protein>
<dbReference type="InterPro" id="IPR025641">
    <property type="entry name" value="DUF4340"/>
</dbReference>
<gene>
    <name evidence="2" type="ORF">RZN69_05700</name>
</gene>
<keyword evidence="3" id="KW-1185">Reference proteome</keyword>
<sequence>MNKRQVFTVLFLSLLAAVAYYIFQERQFVSQEVREDEKLVFPNLRAGEIHTMVVSNRFGTLTFKKQGDDWAIVEKENYLADPVLLNETLSALTNLKIAQKTLVDESQWAQIGVQDPGEAGAIGVGCRVDLYGADGYERGIIIGSLQASDSEASRMFGAEFDGRNFIREKDSNQIYLVGQSLSFFNTIPSNWLMNILSNPYAYKSITYVDEGERVWSLVRGSRAEPYLLYGESDDVGTPLPNLTQTVDYAFASMFIKDVFPADFERNSVDISGDRYFELEALDGFAQRIYIGGKTRMSEQERLSGDGASGVMRKVRTGTYRYAFIEWLSDRIKPSPNEPPYSGRTYLVHGPKMNDLMINHDEMLVFERLSPASNN</sequence>
<dbReference type="EMBL" id="CP136920">
    <property type="protein sequence ID" value="WOO42577.1"/>
    <property type="molecule type" value="Genomic_DNA"/>
</dbReference>
<dbReference type="KEGG" id="puo:RZN69_05700"/>
<proteinExistence type="predicted"/>
<dbReference type="Pfam" id="PF14238">
    <property type="entry name" value="DUF4340"/>
    <property type="match status" value="1"/>
</dbReference>
<reference evidence="2 3" key="1">
    <citation type="submission" date="2023-10" db="EMBL/GenBank/DDBJ databases">
        <title>Rubellicoccus peritrichatus gen. nov., sp. nov., isolated from an algae of coral reef tank.</title>
        <authorList>
            <person name="Luo J."/>
        </authorList>
    </citation>
    <scope>NUCLEOTIDE SEQUENCE [LARGE SCALE GENOMIC DNA]</scope>
    <source>
        <strain evidence="2 3">CR14</strain>
    </source>
</reference>
<evidence type="ECO:0000313" key="3">
    <source>
        <dbReference type="Proteomes" id="UP001304300"/>
    </source>
</evidence>